<gene>
    <name evidence="1" type="ORF">XELAEV_18024128mg</name>
</gene>
<name>A0A974D5E1_XENLA</name>
<organism evidence="1 2">
    <name type="scientific">Xenopus laevis</name>
    <name type="common">African clawed frog</name>
    <dbReference type="NCBI Taxonomy" id="8355"/>
    <lineage>
        <taxon>Eukaryota</taxon>
        <taxon>Metazoa</taxon>
        <taxon>Chordata</taxon>
        <taxon>Craniata</taxon>
        <taxon>Vertebrata</taxon>
        <taxon>Euteleostomi</taxon>
        <taxon>Amphibia</taxon>
        <taxon>Batrachia</taxon>
        <taxon>Anura</taxon>
        <taxon>Pipoidea</taxon>
        <taxon>Pipidae</taxon>
        <taxon>Xenopodinae</taxon>
        <taxon>Xenopus</taxon>
        <taxon>Xenopus</taxon>
    </lineage>
</organism>
<evidence type="ECO:0000313" key="1">
    <source>
        <dbReference type="EMBL" id="OCT85958.1"/>
    </source>
</evidence>
<dbReference type="EMBL" id="CM004472">
    <property type="protein sequence ID" value="OCT85958.1"/>
    <property type="molecule type" value="Genomic_DNA"/>
</dbReference>
<accession>A0A974D5E1</accession>
<proteinExistence type="predicted"/>
<dbReference type="Proteomes" id="UP000694892">
    <property type="component" value="Chromosome 4L"/>
</dbReference>
<reference evidence="2" key="1">
    <citation type="journal article" date="2016" name="Nature">
        <title>Genome evolution in the allotetraploid frog Xenopus laevis.</title>
        <authorList>
            <person name="Session A.M."/>
            <person name="Uno Y."/>
            <person name="Kwon T."/>
            <person name="Chapman J.A."/>
            <person name="Toyoda A."/>
            <person name="Takahashi S."/>
            <person name="Fukui A."/>
            <person name="Hikosaka A."/>
            <person name="Suzuki A."/>
            <person name="Kondo M."/>
            <person name="van Heeringen S.J."/>
            <person name="Quigley I."/>
            <person name="Heinz S."/>
            <person name="Ogino H."/>
            <person name="Ochi H."/>
            <person name="Hellsten U."/>
            <person name="Lyons J.B."/>
            <person name="Simakov O."/>
            <person name="Putnam N."/>
            <person name="Stites J."/>
            <person name="Kuroki Y."/>
            <person name="Tanaka T."/>
            <person name="Michiue T."/>
            <person name="Watanabe M."/>
            <person name="Bogdanovic O."/>
            <person name="Lister R."/>
            <person name="Georgiou G."/>
            <person name="Paranjpe S.S."/>
            <person name="van Kruijsbergen I."/>
            <person name="Shu S."/>
            <person name="Carlson J."/>
            <person name="Kinoshita T."/>
            <person name="Ohta Y."/>
            <person name="Mawaribuchi S."/>
            <person name="Jenkins J."/>
            <person name="Grimwood J."/>
            <person name="Schmutz J."/>
            <person name="Mitros T."/>
            <person name="Mozaffari S.V."/>
            <person name="Suzuki Y."/>
            <person name="Haramoto Y."/>
            <person name="Yamamoto T.S."/>
            <person name="Takagi C."/>
            <person name="Heald R."/>
            <person name="Miller K."/>
            <person name="Haudenschild C."/>
            <person name="Kitzman J."/>
            <person name="Nakayama T."/>
            <person name="Izutsu Y."/>
            <person name="Robert J."/>
            <person name="Fortriede J."/>
            <person name="Burns K."/>
            <person name="Lotay V."/>
            <person name="Karimi K."/>
            <person name="Yasuoka Y."/>
            <person name="Dichmann D.S."/>
            <person name="Flajnik M.F."/>
            <person name="Houston D.W."/>
            <person name="Shendure J."/>
            <person name="DuPasquier L."/>
            <person name="Vize P.D."/>
            <person name="Zorn A.M."/>
            <person name="Ito M."/>
            <person name="Marcotte E.M."/>
            <person name="Wallingford J.B."/>
            <person name="Ito Y."/>
            <person name="Asashima M."/>
            <person name="Ueno N."/>
            <person name="Matsuda Y."/>
            <person name="Veenstra G.J."/>
            <person name="Fujiyama A."/>
            <person name="Harland R.M."/>
            <person name="Taira M."/>
            <person name="Rokhsar D.S."/>
        </authorList>
    </citation>
    <scope>NUCLEOTIDE SEQUENCE [LARGE SCALE GENOMIC DNA]</scope>
    <source>
        <strain evidence="2">J</strain>
    </source>
</reference>
<dbReference type="AlphaFoldDB" id="A0A974D5E1"/>
<evidence type="ECO:0000313" key="2">
    <source>
        <dbReference type="Proteomes" id="UP000694892"/>
    </source>
</evidence>
<sequence>MESIGTGSGSGYPIEALILNSWTCLIHQLPLPVYQEPNLSPLFCIYIIKIGWMPHIPSKSPGMPHMEDP</sequence>
<protein>
    <submittedName>
        <fullName evidence="1">Uncharacterized protein</fullName>
    </submittedName>
</protein>